<protein>
    <submittedName>
        <fullName evidence="2">Uncharacterized protein</fullName>
    </submittedName>
</protein>
<dbReference type="RefSeq" id="WP_156642814.1">
    <property type="nucleotide sequence ID" value="NZ_WOXT01000004.1"/>
</dbReference>
<gene>
    <name evidence="2" type="ORF">GN331_13810</name>
</gene>
<organism evidence="2 3">
    <name type="scientific">Noviluteimonas gilva</name>
    <dbReference type="NCBI Taxonomy" id="2682097"/>
    <lineage>
        <taxon>Bacteria</taxon>
        <taxon>Pseudomonadati</taxon>
        <taxon>Pseudomonadota</taxon>
        <taxon>Gammaproteobacteria</taxon>
        <taxon>Lysobacterales</taxon>
        <taxon>Lysobacteraceae</taxon>
        <taxon>Noviluteimonas</taxon>
    </lineage>
</organism>
<dbReference type="AlphaFoldDB" id="A0A7C9HNJ0"/>
<dbReference type="EMBL" id="WOXT01000004">
    <property type="protein sequence ID" value="MUV15277.1"/>
    <property type="molecule type" value="Genomic_DNA"/>
</dbReference>
<keyword evidence="1" id="KW-0472">Membrane</keyword>
<keyword evidence="1" id="KW-0812">Transmembrane</keyword>
<keyword evidence="1" id="KW-1133">Transmembrane helix</keyword>
<dbReference type="Proteomes" id="UP000479692">
    <property type="component" value="Unassembled WGS sequence"/>
</dbReference>
<feature type="transmembrane region" description="Helical" evidence="1">
    <location>
        <begin position="54"/>
        <end position="72"/>
    </location>
</feature>
<accession>A0A7C9HNJ0</accession>
<name>A0A7C9HNJ0_9GAMM</name>
<reference evidence="2 3" key="1">
    <citation type="submission" date="2019-12" db="EMBL/GenBank/DDBJ databases">
        <authorList>
            <person name="Xu J."/>
        </authorList>
    </citation>
    <scope>NUCLEOTIDE SEQUENCE [LARGE SCALE GENOMIC DNA]</scope>
    <source>
        <strain evidence="2 3">HX-5-24</strain>
    </source>
</reference>
<proteinExistence type="predicted"/>
<evidence type="ECO:0000313" key="2">
    <source>
        <dbReference type="EMBL" id="MUV15277.1"/>
    </source>
</evidence>
<sequence length="281" mass="29638">MLFLIPSVVLGAGIFFGCPPLRMFCGISNPVGLFVFPLQLTFFAGWFGGSVASYLVYVLVAGAASALLALAWMRLKRWTFLVTYLVLCASAYVATDYAMYRALMQRPAEMARSTGALGPLAVDGACSIKLETSRDDAGKATLHIDATACDATAEAFSAALEESLDRFGSSRVDYVSLVGPSSRVNQAALVHAWKAACQKKGGRGADAGAAEVLSIYKDSAIPVALVRIFAARGVGLVPGGIDNFYPLAPKGRTAVDACDADIPLPILWFSHSVERNDAGGQ</sequence>
<evidence type="ECO:0000256" key="1">
    <source>
        <dbReference type="SAM" id="Phobius"/>
    </source>
</evidence>
<feature type="transmembrane region" description="Helical" evidence="1">
    <location>
        <begin position="78"/>
        <end position="100"/>
    </location>
</feature>
<keyword evidence="3" id="KW-1185">Reference proteome</keyword>
<comment type="caution">
    <text evidence="2">The sequence shown here is derived from an EMBL/GenBank/DDBJ whole genome shotgun (WGS) entry which is preliminary data.</text>
</comment>
<evidence type="ECO:0000313" key="3">
    <source>
        <dbReference type="Proteomes" id="UP000479692"/>
    </source>
</evidence>